<accession>A0AAW0DCR4</accession>
<proteinExistence type="predicted"/>
<protein>
    <submittedName>
        <fullName evidence="1">Uncharacterized protein</fullName>
    </submittedName>
</protein>
<organism evidence="1 2">
    <name type="scientific">Favolaschia claudopus</name>
    <dbReference type="NCBI Taxonomy" id="2862362"/>
    <lineage>
        <taxon>Eukaryota</taxon>
        <taxon>Fungi</taxon>
        <taxon>Dikarya</taxon>
        <taxon>Basidiomycota</taxon>
        <taxon>Agaricomycotina</taxon>
        <taxon>Agaricomycetes</taxon>
        <taxon>Agaricomycetidae</taxon>
        <taxon>Agaricales</taxon>
        <taxon>Marasmiineae</taxon>
        <taxon>Mycenaceae</taxon>
        <taxon>Favolaschia</taxon>
    </lineage>
</organism>
<keyword evidence="2" id="KW-1185">Reference proteome</keyword>
<sequence length="297" mass="33493">MRTAYTLERRAVYDVVVSPISSWKKQVKKKGADRLEPAVDDLINAATRQTNTPCSRLPITIYFGNDTTDGGCPRCKVAASGVCCELCTPAKFIDFARVDIPNSKSQPKRSRIQDYSADDVDFALEAALHGFRKARTLELRGKAYLRGFGSSYVMPDDVLKRIVDCSHFFKIRTRDELSKETHWHRVLEDGEAVLALILQYRPTPPLPPIETPTPLRSLDQNTSAQAIPSTPSMRRCSKCRQIGHIFLKMRNSIESKLSKVRASLHAQTTSHATREYPPQAPTFWCRKGPPRSLFRVT</sequence>
<evidence type="ECO:0000313" key="2">
    <source>
        <dbReference type="Proteomes" id="UP001362999"/>
    </source>
</evidence>
<evidence type="ECO:0000313" key="1">
    <source>
        <dbReference type="EMBL" id="KAK7050479.1"/>
    </source>
</evidence>
<comment type="caution">
    <text evidence="1">The sequence shown here is derived from an EMBL/GenBank/DDBJ whole genome shotgun (WGS) entry which is preliminary data.</text>
</comment>
<name>A0AAW0DCR4_9AGAR</name>
<dbReference type="EMBL" id="JAWWNJ010000008">
    <property type="protein sequence ID" value="KAK7050479.1"/>
    <property type="molecule type" value="Genomic_DNA"/>
</dbReference>
<reference evidence="1 2" key="1">
    <citation type="journal article" date="2024" name="J Genomics">
        <title>Draft genome sequencing and assembly of Favolaschia claudopus CIRM-BRFM 2984 isolated from oak limbs.</title>
        <authorList>
            <person name="Navarro D."/>
            <person name="Drula E."/>
            <person name="Chaduli D."/>
            <person name="Cazenave R."/>
            <person name="Ahrendt S."/>
            <person name="Wang J."/>
            <person name="Lipzen A."/>
            <person name="Daum C."/>
            <person name="Barry K."/>
            <person name="Grigoriev I.V."/>
            <person name="Favel A."/>
            <person name="Rosso M.N."/>
            <person name="Martin F."/>
        </authorList>
    </citation>
    <scope>NUCLEOTIDE SEQUENCE [LARGE SCALE GENOMIC DNA]</scope>
    <source>
        <strain evidence="1 2">CIRM-BRFM 2984</strain>
    </source>
</reference>
<gene>
    <name evidence="1" type="ORF">R3P38DRAFT_2763725</name>
</gene>
<dbReference type="AlphaFoldDB" id="A0AAW0DCR4"/>
<dbReference type="Proteomes" id="UP001362999">
    <property type="component" value="Unassembled WGS sequence"/>
</dbReference>